<gene>
    <name evidence="3" type="ORF">SNAT2548_LOCUS29137</name>
</gene>
<sequence length="246" mass="26291">MKHVLGTLGLCAFLLVAHGLASDMCPDGQDEAAHLQVKGNLSAQLETKSPAQKWRRFRWRKRRYGHYSKYGYYGPKTTTSTTTPTMTPTASSTEATTTTLSTTTSSTEATTTTAASTSSTEATTMSTTASTTTAVLVPRWIMGPNPNPPGAPNCPGCTQVCIDNGYTQCGPDEMAQINTRTAVVALVESVFNLTCSATNAGRSYAGSPFFDFRANNCIYYTGGSPGNIDCSRNSFPTVHSVICWCK</sequence>
<keyword evidence="2" id="KW-0732">Signal</keyword>
<evidence type="ECO:0000256" key="2">
    <source>
        <dbReference type="SAM" id="SignalP"/>
    </source>
</evidence>
<comment type="caution">
    <text evidence="3">The sequence shown here is derived from an EMBL/GenBank/DDBJ whole genome shotgun (WGS) entry which is preliminary data.</text>
</comment>
<name>A0A812T7U4_9DINO</name>
<feature type="region of interest" description="Disordered" evidence="1">
    <location>
        <begin position="78"/>
        <end position="129"/>
    </location>
</feature>
<keyword evidence="4" id="KW-1185">Reference proteome</keyword>
<dbReference type="EMBL" id="CAJNDS010002546">
    <property type="protein sequence ID" value="CAE7520635.1"/>
    <property type="molecule type" value="Genomic_DNA"/>
</dbReference>
<evidence type="ECO:0000313" key="3">
    <source>
        <dbReference type="EMBL" id="CAE7520635.1"/>
    </source>
</evidence>
<feature type="signal peptide" evidence="2">
    <location>
        <begin position="1"/>
        <end position="21"/>
    </location>
</feature>
<reference evidence="3" key="1">
    <citation type="submission" date="2021-02" db="EMBL/GenBank/DDBJ databases">
        <authorList>
            <person name="Dougan E. K."/>
            <person name="Rhodes N."/>
            <person name="Thang M."/>
            <person name="Chan C."/>
        </authorList>
    </citation>
    <scope>NUCLEOTIDE SEQUENCE</scope>
</reference>
<organism evidence="3 4">
    <name type="scientific">Symbiodinium natans</name>
    <dbReference type="NCBI Taxonomy" id="878477"/>
    <lineage>
        <taxon>Eukaryota</taxon>
        <taxon>Sar</taxon>
        <taxon>Alveolata</taxon>
        <taxon>Dinophyceae</taxon>
        <taxon>Suessiales</taxon>
        <taxon>Symbiodiniaceae</taxon>
        <taxon>Symbiodinium</taxon>
    </lineage>
</organism>
<evidence type="ECO:0000313" key="4">
    <source>
        <dbReference type="Proteomes" id="UP000604046"/>
    </source>
</evidence>
<dbReference type="AlphaFoldDB" id="A0A812T7U4"/>
<dbReference type="Proteomes" id="UP000604046">
    <property type="component" value="Unassembled WGS sequence"/>
</dbReference>
<proteinExistence type="predicted"/>
<accession>A0A812T7U4</accession>
<feature type="chain" id="PRO_5032589761" evidence="2">
    <location>
        <begin position="22"/>
        <end position="246"/>
    </location>
</feature>
<evidence type="ECO:0000256" key="1">
    <source>
        <dbReference type="SAM" id="MobiDB-lite"/>
    </source>
</evidence>
<dbReference type="OrthoDB" id="430009at2759"/>
<protein>
    <submittedName>
        <fullName evidence="3">Uncharacterized protein</fullName>
    </submittedName>
</protein>